<dbReference type="Pfam" id="PF01040">
    <property type="entry name" value="UbiA"/>
    <property type="match status" value="1"/>
</dbReference>
<feature type="transmembrane region" description="Helical" evidence="6">
    <location>
        <begin position="21"/>
        <end position="40"/>
    </location>
</feature>
<dbReference type="GO" id="GO:0016765">
    <property type="term" value="F:transferase activity, transferring alkyl or aryl (other than methyl) groups"/>
    <property type="evidence" value="ECO:0007669"/>
    <property type="project" value="InterPro"/>
</dbReference>
<dbReference type="GO" id="GO:0016020">
    <property type="term" value="C:membrane"/>
    <property type="evidence" value="ECO:0007669"/>
    <property type="project" value="UniProtKB-SubCell"/>
</dbReference>
<accession>A0A975A111</accession>
<dbReference type="InterPro" id="IPR050475">
    <property type="entry name" value="Prenyltransferase_related"/>
</dbReference>
<keyword evidence="4 6" id="KW-1133">Transmembrane helix</keyword>
<keyword evidence="3 6" id="KW-0812">Transmembrane</keyword>
<dbReference type="RefSeq" id="WP_205722314.1">
    <property type="nucleotide sequence ID" value="NZ_CP070608.1"/>
</dbReference>
<proteinExistence type="predicted"/>
<evidence type="ECO:0000256" key="2">
    <source>
        <dbReference type="ARBA" id="ARBA00022475"/>
    </source>
</evidence>
<dbReference type="Gene3D" id="1.10.357.140">
    <property type="entry name" value="UbiA prenyltransferase"/>
    <property type="match status" value="1"/>
</dbReference>
<dbReference type="PANTHER" id="PTHR42723:SF1">
    <property type="entry name" value="CHLOROPHYLL SYNTHASE, CHLOROPLASTIC"/>
    <property type="match status" value="1"/>
</dbReference>
<feature type="transmembrane region" description="Helical" evidence="6">
    <location>
        <begin position="269"/>
        <end position="287"/>
    </location>
</feature>
<feature type="transmembrane region" description="Helical" evidence="6">
    <location>
        <begin position="239"/>
        <end position="257"/>
    </location>
</feature>
<dbReference type="Gene3D" id="1.20.120.1780">
    <property type="entry name" value="UbiA prenyltransferase"/>
    <property type="match status" value="1"/>
</dbReference>
<feature type="transmembrane region" description="Helical" evidence="6">
    <location>
        <begin position="139"/>
        <end position="162"/>
    </location>
</feature>
<keyword evidence="5 6" id="KW-0472">Membrane</keyword>
<organism evidence="7 8">
    <name type="scientific">Fulvivirga lutea</name>
    <dbReference type="NCBI Taxonomy" id="2810512"/>
    <lineage>
        <taxon>Bacteria</taxon>
        <taxon>Pseudomonadati</taxon>
        <taxon>Bacteroidota</taxon>
        <taxon>Cytophagia</taxon>
        <taxon>Cytophagales</taxon>
        <taxon>Fulvivirgaceae</taxon>
        <taxon>Fulvivirga</taxon>
    </lineage>
</organism>
<dbReference type="InterPro" id="IPR044878">
    <property type="entry name" value="UbiA_sf"/>
</dbReference>
<sequence length="288" mass="32559">MSIEYSKPVNFSFSGFIKLTRFWNLVIIVFAQYFTAFFLLENASVITSLNLAILSGSTVIIAAAGYIINDYYDVKIDLINKPQRVVVGRILKRRVAMILHTALNFIGITMGFLLGYKIGLLNFISALLLWSYSNQLKRTVLVGNLVVALLTGLSIYVIAIYFEPNNNYILGYALFAFFMTLIREIIKDLEDLKGDSTFDCRTLPVVHGPRKTKLIIYIISVSLLLSLCSLFYLRIGASMLTMALLLIGPLAYLFLRLRKADTVKEFNYLSNYCKLVMLAGITSMAFFY</sequence>
<comment type="subcellular location">
    <subcellularLocation>
        <location evidence="1">Membrane</location>
        <topology evidence="1">Multi-pass membrane protein</topology>
    </subcellularLocation>
</comment>
<evidence type="ECO:0000256" key="6">
    <source>
        <dbReference type="SAM" id="Phobius"/>
    </source>
</evidence>
<evidence type="ECO:0000313" key="7">
    <source>
        <dbReference type="EMBL" id="QSE97806.1"/>
    </source>
</evidence>
<feature type="transmembrane region" description="Helical" evidence="6">
    <location>
        <begin position="168"/>
        <end position="186"/>
    </location>
</feature>
<evidence type="ECO:0000256" key="4">
    <source>
        <dbReference type="ARBA" id="ARBA00022989"/>
    </source>
</evidence>
<evidence type="ECO:0000256" key="3">
    <source>
        <dbReference type="ARBA" id="ARBA00022692"/>
    </source>
</evidence>
<evidence type="ECO:0000256" key="1">
    <source>
        <dbReference type="ARBA" id="ARBA00004141"/>
    </source>
</evidence>
<dbReference type="EMBL" id="CP070608">
    <property type="protein sequence ID" value="QSE97806.1"/>
    <property type="molecule type" value="Genomic_DNA"/>
</dbReference>
<reference evidence="7" key="1">
    <citation type="submission" date="2021-02" db="EMBL/GenBank/DDBJ databases">
        <title>Fulvivirga sp. S481 isolated from sea water.</title>
        <authorList>
            <person name="Bae S.S."/>
            <person name="Baek K."/>
        </authorList>
    </citation>
    <scope>NUCLEOTIDE SEQUENCE</scope>
    <source>
        <strain evidence="7">S481</strain>
    </source>
</reference>
<dbReference type="CDD" id="cd13961">
    <property type="entry name" value="PT_UbiA_DGGGPS"/>
    <property type="match status" value="1"/>
</dbReference>
<evidence type="ECO:0000256" key="5">
    <source>
        <dbReference type="ARBA" id="ARBA00023136"/>
    </source>
</evidence>
<dbReference type="AlphaFoldDB" id="A0A975A111"/>
<dbReference type="KEGG" id="fuv:JR347_01580"/>
<evidence type="ECO:0000313" key="8">
    <source>
        <dbReference type="Proteomes" id="UP000662783"/>
    </source>
</evidence>
<feature type="transmembrane region" description="Helical" evidence="6">
    <location>
        <begin position="46"/>
        <end position="69"/>
    </location>
</feature>
<dbReference type="InterPro" id="IPR000537">
    <property type="entry name" value="UbiA_prenyltransferase"/>
</dbReference>
<keyword evidence="8" id="KW-1185">Reference proteome</keyword>
<dbReference type="NCBIfam" id="NF009513">
    <property type="entry name" value="PRK12872.1-3"/>
    <property type="match status" value="1"/>
</dbReference>
<dbReference type="PANTHER" id="PTHR42723">
    <property type="entry name" value="CHLOROPHYLL SYNTHASE"/>
    <property type="match status" value="1"/>
</dbReference>
<keyword evidence="2" id="KW-1003">Cell membrane</keyword>
<dbReference type="Proteomes" id="UP000662783">
    <property type="component" value="Chromosome"/>
</dbReference>
<name>A0A975A111_9BACT</name>
<gene>
    <name evidence="7" type="ORF">JR347_01580</name>
</gene>
<feature type="transmembrane region" description="Helical" evidence="6">
    <location>
        <begin position="214"/>
        <end position="233"/>
    </location>
</feature>
<feature type="transmembrane region" description="Helical" evidence="6">
    <location>
        <begin position="114"/>
        <end position="132"/>
    </location>
</feature>
<protein>
    <submittedName>
        <fullName evidence="7">Geranylgeranylglycerol-phosphate geranylgeranyltransferase</fullName>
    </submittedName>
</protein>